<comment type="subcellular location">
    <subcellularLocation>
        <location evidence="1">Cytoplasm</location>
        <location evidence="1">Cytosol</location>
    </subcellularLocation>
    <subcellularLocation>
        <location evidence="15">Peroxisome membrane</location>
    </subcellularLocation>
</comment>
<evidence type="ECO:0000256" key="11">
    <source>
        <dbReference type="ARBA" id="ARBA00023136"/>
    </source>
</evidence>
<dbReference type="PANTHER" id="PTHR23077">
    <property type="entry name" value="AAA-FAMILY ATPASE"/>
    <property type="match status" value="1"/>
</dbReference>
<dbReference type="InterPro" id="IPR003959">
    <property type="entry name" value="ATPase_AAA_core"/>
</dbReference>
<keyword evidence="5" id="KW-0962">Peroxisome biogenesis</keyword>
<keyword evidence="4" id="KW-0963">Cytoplasm</keyword>
<dbReference type="Gene3D" id="3.40.50.300">
    <property type="entry name" value="P-loop containing nucleotide triphosphate hydrolases"/>
    <property type="match status" value="2"/>
</dbReference>
<keyword evidence="8" id="KW-0378">Hydrolase</keyword>
<proteinExistence type="inferred from homology"/>
<evidence type="ECO:0000256" key="4">
    <source>
        <dbReference type="ARBA" id="ARBA00022490"/>
    </source>
</evidence>
<dbReference type="GO" id="GO:0016558">
    <property type="term" value="P:protein import into peroxisome matrix"/>
    <property type="evidence" value="ECO:0007669"/>
    <property type="project" value="TreeGrafter"/>
</dbReference>
<feature type="domain" description="AAA+ ATPase" evidence="19">
    <location>
        <begin position="345"/>
        <end position="501"/>
    </location>
</feature>
<evidence type="ECO:0000256" key="15">
    <source>
        <dbReference type="ARBA" id="ARBA00046271"/>
    </source>
</evidence>
<dbReference type="InterPro" id="IPR027417">
    <property type="entry name" value="P-loop_NTPase"/>
</dbReference>
<evidence type="ECO:0000256" key="12">
    <source>
        <dbReference type="ARBA" id="ARBA00023140"/>
    </source>
</evidence>
<evidence type="ECO:0000259" key="19">
    <source>
        <dbReference type="SMART" id="SM00382"/>
    </source>
</evidence>
<evidence type="ECO:0000256" key="5">
    <source>
        <dbReference type="ARBA" id="ARBA00022593"/>
    </source>
</evidence>
<dbReference type="SMART" id="SM00382">
    <property type="entry name" value="AAA"/>
    <property type="match status" value="2"/>
</dbReference>
<evidence type="ECO:0000256" key="10">
    <source>
        <dbReference type="ARBA" id="ARBA00022927"/>
    </source>
</evidence>
<sequence length="962" mass="104035">MARKAAVKYRSLRSNLVHLPLSLYASLAQSQTSLILHLAPLVPASSSRRPPQPAYLGWSGLAAASSLSGIGGSQLETIEVDPEVALNYGWAEGTIVSYFGRASQLTPQLEISLIHNPTKARSVSVTPLSADDWEILLSDSAQLTTDATNPPTTSSSVVLVNADTEIYVAPRPRDMEKPKEAPKQIATPAVPVRTDSHKKTPSAQSASLRLIPARVAVGWGQPQLRPRCDESGPLFVNIKREKEVEEKEGEEPTPEGEQEEDEEEPALPAWLVAWDQMPAGAATIGGEELDADVTLAEPKKSHKANGVLSHSVLVAPSEIVPPLAAVDNIIDDALSYLRRGALSGHAKPLLLMGGKGSGKTVIAKTIGERLEQDRDVVAGKLYYGRRQLTSELIYNDVGRLDPDARVTATKEAISKWVEDAEKHAPCLLVLDNLDLLLGPEQENSASSNPSILAEHFARLFSSQNLPPGVLVLVTTTGSASLHPLLTSKHIFGEQIKVPSPTSAKRREILEAVVRAQETSPSELDYVTLSTLTEGYSASDLNDFVTGASQQAMIRCARDGTESDHLTMDDFIAAQEAFTPFNLRGVSLQKSEVRWADIGGLHEARSILRETLEWPTKYAPIFAKCPLRLRSGLLLYGYPGCGKTLLASAVAKECGLNFISVKGPEILNKYIGASEQSVRDLFERASAAKPCVLFFDEFDSIAPKRTGVTDRVVNQMLTEMDGAQGLEGVYVLAATSRPDLIDPALLRPGRLDKAVLCDMPSKMDRQEIIESLARKLHLAPSVDLEQLAEDTEGFSGADLQALVYNAHLDVVHAVLNRPEEKKEPKGKGKAVDKGKGKAVENGDASHPDAGSVIAGPVYKQLQPEEAPTTSANRAAFSERIETIVSSTTSHNQETEDEVKAEKMPTPVIEERHLRQSLRNTRASVAPAERARFARIYHAFVSDRGDGAQNGEPGRETGTRATLG</sequence>
<dbReference type="GeneID" id="25985187"/>
<dbReference type="PROSITE" id="PS00674">
    <property type="entry name" value="AAA"/>
    <property type="match status" value="1"/>
</dbReference>
<dbReference type="VEuPathDB" id="FungiDB:A1Q1_01673"/>
<comment type="catalytic activity">
    <reaction evidence="16">
        <text>ATP + H2O = ADP + phosphate + H(+)</text>
        <dbReference type="Rhea" id="RHEA:13065"/>
        <dbReference type="ChEBI" id="CHEBI:15377"/>
        <dbReference type="ChEBI" id="CHEBI:15378"/>
        <dbReference type="ChEBI" id="CHEBI:30616"/>
        <dbReference type="ChEBI" id="CHEBI:43474"/>
        <dbReference type="ChEBI" id="CHEBI:456216"/>
    </reaction>
    <physiologicalReaction direction="left-to-right" evidence="16">
        <dbReference type="Rhea" id="RHEA:13066"/>
    </physiologicalReaction>
</comment>
<protein>
    <recommendedName>
        <fullName evidence="14">Peroxisomal ATPase PEX1</fullName>
    </recommendedName>
    <alternativeName>
        <fullName evidence="13">Peroxin-1</fullName>
    </alternativeName>
</protein>
<comment type="subunit">
    <text evidence="17">Interacts with PEX6; forming the PEX1-PEX6 AAA ATPase complex, which is composed of a heterohexamer formed by a trimer of PEX1-PEX6 dimers.</text>
</comment>
<dbReference type="InterPro" id="IPR050168">
    <property type="entry name" value="AAA_ATPase_domain"/>
</dbReference>
<evidence type="ECO:0000256" key="7">
    <source>
        <dbReference type="ARBA" id="ARBA00022741"/>
    </source>
</evidence>
<dbReference type="CDD" id="cd19526">
    <property type="entry name" value="RecA-like_PEX1_r2"/>
    <property type="match status" value="1"/>
</dbReference>
<dbReference type="InterPro" id="IPR041569">
    <property type="entry name" value="AAA_lid_3"/>
</dbReference>
<evidence type="ECO:0000256" key="13">
    <source>
        <dbReference type="ARBA" id="ARBA00032509"/>
    </source>
</evidence>
<feature type="compositionally biased region" description="Basic and acidic residues" evidence="18">
    <location>
        <begin position="816"/>
        <end position="845"/>
    </location>
</feature>
<evidence type="ECO:0000256" key="14">
    <source>
        <dbReference type="ARBA" id="ARBA00034532"/>
    </source>
</evidence>
<comment type="caution">
    <text evidence="20">The sequence shown here is derived from an EMBL/GenBank/DDBJ whole genome shotgun (WGS) entry which is preliminary data.</text>
</comment>
<evidence type="ECO:0000313" key="20">
    <source>
        <dbReference type="EMBL" id="EJT49192.1"/>
    </source>
</evidence>
<comment type="similarity">
    <text evidence="2">Belongs to the AAA ATPase family.</text>
</comment>
<feature type="domain" description="AAA+ ATPase" evidence="19">
    <location>
        <begin position="628"/>
        <end position="759"/>
    </location>
</feature>
<evidence type="ECO:0000256" key="1">
    <source>
        <dbReference type="ARBA" id="ARBA00004514"/>
    </source>
</evidence>
<feature type="compositionally biased region" description="Acidic residues" evidence="18">
    <location>
        <begin position="246"/>
        <end position="265"/>
    </location>
</feature>
<evidence type="ECO:0000256" key="18">
    <source>
        <dbReference type="SAM" id="MobiDB-lite"/>
    </source>
</evidence>
<keyword evidence="7" id="KW-0547">Nucleotide-binding</keyword>
<dbReference type="EMBL" id="ALBS01000177">
    <property type="protein sequence ID" value="EJT49192.1"/>
    <property type="molecule type" value="Genomic_DNA"/>
</dbReference>
<dbReference type="Gene3D" id="1.10.8.60">
    <property type="match status" value="2"/>
</dbReference>
<evidence type="ECO:0000256" key="16">
    <source>
        <dbReference type="ARBA" id="ARBA00048778"/>
    </source>
</evidence>
<dbReference type="Pfam" id="PF17862">
    <property type="entry name" value="AAA_lid_3"/>
    <property type="match status" value="1"/>
</dbReference>
<dbReference type="FunFam" id="3.40.50.300:FF:000149">
    <property type="entry name" value="Nuclear valosin-containing protein-like"/>
    <property type="match status" value="1"/>
</dbReference>
<keyword evidence="9" id="KW-0067">ATP-binding</keyword>
<dbReference type="Proteomes" id="UP000002748">
    <property type="component" value="Unassembled WGS sequence"/>
</dbReference>
<accession>J6F1Y7</accession>
<feature type="region of interest" description="Disordered" evidence="18">
    <location>
        <begin position="238"/>
        <end position="265"/>
    </location>
</feature>
<keyword evidence="11" id="KW-0472">Membrane</keyword>
<dbReference type="OrthoDB" id="2187at2759"/>
<dbReference type="PANTHER" id="PTHR23077:SF12">
    <property type="entry name" value="PEROXISOMAL ATPASE PEX1"/>
    <property type="match status" value="1"/>
</dbReference>
<evidence type="ECO:0000256" key="8">
    <source>
        <dbReference type="ARBA" id="ARBA00022801"/>
    </source>
</evidence>
<reference evidence="20 21" key="1">
    <citation type="journal article" date="2012" name="Eukaryot. Cell">
        <title>Draft genome sequence of CBS 2479, the standard type strain of Trichosporon asahii.</title>
        <authorList>
            <person name="Yang R.Y."/>
            <person name="Li H.T."/>
            <person name="Zhu H."/>
            <person name="Zhou G.P."/>
            <person name="Wang M."/>
            <person name="Wang L."/>
        </authorList>
    </citation>
    <scope>NUCLEOTIDE SEQUENCE [LARGE SCALE GENOMIC DNA]</scope>
    <source>
        <strain evidence="21">ATCC 90039 / CBS 2479 / JCM 2466 / KCTC 7840 / NCYC 2677 / UAMH 7654</strain>
    </source>
</reference>
<feature type="region of interest" description="Disordered" evidence="18">
    <location>
        <begin position="940"/>
        <end position="962"/>
    </location>
</feature>
<evidence type="ECO:0000256" key="17">
    <source>
        <dbReference type="ARBA" id="ARBA00064205"/>
    </source>
</evidence>
<dbReference type="Pfam" id="PF00004">
    <property type="entry name" value="AAA"/>
    <property type="match status" value="2"/>
</dbReference>
<keyword evidence="12" id="KW-0576">Peroxisome</keyword>
<organism evidence="20 21">
    <name type="scientific">Trichosporon asahii var. asahii (strain ATCC 90039 / CBS 2479 / JCM 2466 / KCTC 7840 / NBRC 103889/ NCYC 2677 / UAMH 7654)</name>
    <name type="common">Yeast</name>
    <dbReference type="NCBI Taxonomy" id="1186058"/>
    <lineage>
        <taxon>Eukaryota</taxon>
        <taxon>Fungi</taxon>
        <taxon>Dikarya</taxon>
        <taxon>Basidiomycota</taxon>
        <taxon>Agaricomycotina</taxon>
        <taxon>Tremellomycetes</taxon>
        <taxon>Trichosporonales</taxon>
        <taxon>Trichosporonaceae</taxon>
        <taxon>Trichosporon</taxon>
    </lineage>
</organism>
<evidence type="ECO:0000313" key="21">
    <source>
        <dbReference type="Proteomes" id="UP000002748"/>
    </source>
</evidence>
<dbReference type="GO" id="GO:0005524">
    <property type="term" value="F:ATP binding"/>
    <property type="evidence" value="ECO:0007669"/>
    <property type="project" value="UniProtKB-KW"/>
</dbReference>
<dbReference type="KEGG" id="tasa:A1Q1_01673"/>
<dbReference type="InterPro" id="IPR003960">
    <property type="entry name" value="ATPase_AAA_CS"/>
</dbReference>
<dbReference type="InterPro" id="IPR003593">
    <property type="entry name" value="AAA+_ATPase"/>
</dbReference>
<keyword evidence="3" id="KW-0813">Transport</keyword>
<evidence type="ECO:0000256" key="9">
    <source>
        <dbReference type="ARBA" id="ARBA00022840"/>
    </source>
</evidence>
<dbReference type="SUPFAM" id="SSF52540">
    <property type="entry name" value="P-loop containing nucleoside triphosphate hydrolases"/>
    <property type="match status" value="2"/>
</dbReference>
<keyword evidence="10" id="KW-0653">Protein transport</keyword>
<dbReference type="HOGENOM" id="CLU_000688_1_1_1"/>
<dbReference type="GO" id="GO:0005778">
    <property type="term" value="C:peroxisomal membrane"/>
    <property type="evidence" value="ECO:0007669"/>
    <property type="project" value="UniProtKB-SubCell"/>
</dbReference>
<dbReference type="RefSeq" id="XP_014180187.1">
    <property type="nucleotide sequence ID" value="XM_014324712.1"/>
</dbReference>
<dbReference type="GO" id="GO:0016887">
    <property type="term" value="F:ATP hydrolysis activity"/>
    <property type="evidence" value="ECO:0007669"/>
    <property type="project" value="InterPro"/>
</dbReference>
<feature type="region of interest" description="Disordered" evidence="18">
    <location>
        <begin position="815"/>
        <end position="850"/>
    </location>
</feature>
<name>J6F1Y7_TRIAS</name>
<dbReference type="AlphaFoldDB" id="J6F1Y7"/>
<evidence type="ECO:0000256" key="3">
    <source>
        <dbReference type="ARBA" id="ARBA00022448"/>
    </source>
</evidence>
<evidence type="ECO:0000256" key="2">
    <source>
        <dbReference type="ARBA" id="ARBA00006914"/>
    </source>
</evidence>
<dbReference type="GO" id="GO:0005829">
    <property type="term" value="C:cytosol"/>
    <property type="evidence" value="ECO:0007669"/>
    <property type="project" value="UniProtKB-SubCell"/>
</dbReference>
<keyword evidence="6" id="KW-0677">Repeat</keyword>
<gene>
    <name evidence="20" type="ORF">A1Q1_01673</name>
</gene>
<dbReference type="FunFam" id="1.10.8.60:FF:000105">
    <property type="entry name" value="PeRoXisome assembly factor"/>
    <property type="match status" value="1"/>
</dbReference>
<evidence type="ECO:0000256" key="6">
    <source>
        <dbReference type="ARBA" id="ARBA00022737"/>
    </source>
</evidence>